<dbReference type="Proteomes" id="UP001234178">
    <property type="component" value="Unassembled WGS sequence"/>
</dbReference>
<dbReference type="PANTHER" id="PTHR15021">
    <property type="entry name" value="DISCONNECTED-RELATED"/>
    <property type="match status" value="1"/>
</dbReference>
<evidence type="ECO:0000313" key="1">
    <source>
        <dbReference type="EMBL" id="KAK4026783.1"/>
    </source>
</evidence>
<accession>A0ABR0ANT5</accession>
<dbReference type="InterPro" id="IPR040436">
    <property type="entry name" value="Disconnected-like"/>
</dbReference>
<comment type="caution">
    <text evidence="1">The sequence shown here is derived from an EMBL/GenBank/DDBJ whole genome shotgun (WGS) entry which is preliminary data.</text>
</comment>
<gene>
    <name evidence="1" type="ORF">OUZ56_015809</name>
</gene>
<evidence type="ECO:0000313" key="2">
    <source>
        <dbReference type="Proteomes" id="UP001234178"/>
    </source>
</evidence>
<protein>
    <submittedName>
        <fullName evidence="1">Uncharacterized protein</fullName>
    </submittedName>
</protein>
<dbReference type="PANTHER" id="PTHR15021:SF0">
    <property type="entry name" value="DISCO-RELATED, ISOFORM A-RELATED"/>
    <property type="match status" value="1"/>
</dbReference>
<reference evidence="1 2" key="1">
    <citation type="journal article" date="2023" name="Nucleic Acids Res.">
        <title>The hologenome of Daphnia magna reveals possible DNA methylation and microbiome-mediated evolution of the host genome.</title>
        <authorList>
            <person name="Chaturvedi A."/>
            <person name="Li X."/>
            <person name="Dhandapani V."/>
            <person name="Marshall H."/>
            <person name="Kissane S."/>
            <person name="Cuenca-Cambronero M."/>
            <person name="Asole G."/>
            <person name="Calvet F."/>
            <person name="Ruiz-Romero M."/>
            <person name="Marangio P."/>
            <person name="Guigo R."/>
            <person name="Rago D."/>
            <person name="Mirbahai L."/>
            <person name="Eastwood N."/>
            <person name="Colbourne J.K."/>
            <person name="Zhou J."/>
            <person name="Mallon E."/>
            <person name="Orsini L."/>
        </authorList>
    </citation>
    <scope>NUCLEOTIDE SEQUENCE [LARGE SCALE GENOMIC DNA]</scope>
    <source>
        <strain evidence="1">LRV0_1</strain>
    </source>
</reference>
<sequence length="131" mass="14307">MRSGTFNSSANGTGPVEPALPNTVFDVASLALYGCQALPIRLKILLDRLFSVLPPEDVVQVLTGFGWSLEDYARGYILQTEKASGRKTIGIITKGDANRREEGWGEICYVGKQARNEVRVYLSAAVPLSFQ</sequence>
<dbReference type="EMBL" id="JAOYFB010000038">
    <property type="protein sequence ID" value="KAK4026783.1"/>
    <property type="molecule type" value="Genomic_DNA"/>
</dbReference>
<proteinExistence type="predicted"/>
<name>A0ABR0ANT5_9CRUS</name>
<organism evidence="1 2">
    <name type="scientific">Daphnia magna</name>
    <dbReference type="NCBI Taxonomy" id="35525"/>
    <lineage>
        <taxon>Eukaryota</taxon>
        <taxon>Metazoa</taxon>
        <taxon>Ecdysozoa</taxon>
        <taxon>Arthropoda</taxon>
        <taxon>Crustacea</taxon>
        <taxon>Branchiopoda</taxon>
        <taxon>Diplostraca</taxon>
        <taxon>Cladocera</taxon>
        <taxon>Anomopoda</taxon>
        <taxon>Daphniidae</taxon>
        <taxon>Daphnia</taxon>
    </lineage>
</organism>
<keyword evidence="2" id="KW-1185">Reference proteome</keyword>